<keyword evidence="2" id="KW-0456">Lyase</keyword>
<dbReference type="InterPro" id="IPR004184">
    <property type="entry name" value="PFL_dom"/>
</dbReference>
<evidence type="ECO:0000256" key="2">
    <source>
        <dbReference type="ARBA" id="ARBA00023239"/>
    </source>
</evidence>
<dbReference type="GO" id="GO:0016829">
    <property type="term" value="F:lyase activity"/>
    <property type="evidence" value="ECO:0007669"/>
    <property type="project" value="UniProtKB-KW"/>
</dbReference>
<evidence type="ECO:0000313" key="7">
    <source>
        <dbReference type="Proteomes" id="UP000245412"/>
    </source>
</evidence>
<evidence type="ECO:0000259" key="4">
    <source>
        <dbReference type="PROSITE" id="PS51149"/>
    </source>
</evidence>
<feature type="domain" description="PFL" evidence="5">
    <location>
        <begin position="1"/>
        <end position="617"/>
    </location>
</feature>
<evidence type="ECO:0000256" key="3">
    <source>
        <dbReference type="PROSITE-ProRule" id="PRU00493"/>
    </source>
</evidence>
<dbReference type="GO" id="GO:0005829">
    <property type="term" value="C:cytosol"/>
    <property type="evidence" value="ECO:0007669"/>
    <property type="project" value="TreeGrafter"/>
</dbReference>
<evidence type="ECO:0000313" key="6">
    <source>
        <dbReference type="EMBL" id="PWJ73696.1"/>
    </source>
</evidence>
<evidence type="ECO:0000256" key="1">
    <source>
        <dbReference type="ARBA" id="ARBA00022818"/>
    </source>
</evidence>
<dbReference type="InterPro" id="IPR051215">
    <property type="entry name" value="GRE"/>
</dbReference>
<dbReference type="Pfam" id="PF01228">
    <property type="entry name" value="Gly_radical"/>
    <property type="match status" value="1"/>
</dbReference>
<dbReference type="Pfam" id="PF02901">
    <property type="entry name" value="PFL-like"/>
    <property type="match status" value="1"/>
</dbReference>
<dbReference type="PANTHER" id="PTHR43641">
    <property type="entry name" value="FORMATE ACETYLTRANSFERASE 3-RELATED"/>
    <property type="match status" value="1"/>
</dbReference>
<gene>
    <name evidence="6" type="ORF">C7383_11126</name>
</gene>
<sequence length="741" mass="85018">MLNYSVDLEKLFQQCNELYTAYPVDVSSILRNLDERKKEHPEFGELRRKAMIYEIGARECDVHIFPESPFYAEVISGRERNSVTSSFPPGPGIASWMMNQNKEFAENFLKWSLEYRKRDLFAGEMYTDCAHHYADVERVIRLGYRGIKKEAEACRPVTKREKEFVESVKIACDSMCCLGERFSRKAEELLETEKEERSRRNLELIARTAYRVPACPAQTFYEALAAVWFVREMCNTFEGMGFAVLGHLDRLLYPFYERDLREGRIDRNSAKELILCFLALTDARWDLTDIPGGTNATVMIGGTDSDGKVIFNDVTKMFIEAFQENNLANPKLQARVSPAHPPEYLEMIGKLAGKGSNVLSVFNDPVIIDAQKRQGKKERDCYSYLAGGCQELVLQNEVNCRANVYLNLPQMLLMQFHPENWKFTEEDGLFLKHLESSWDFEEFYQRYRQNMRMIFQQIAVSFNKFEGQWRYYNPCPMFSMLMSGCIPRMMDVSEGGADYNTNNFGVSGLGTLIDSLYAIKYLVYEEKRLSLYQLIQILDHNFEGHEVLRQYILNRIPKYGTADKEIMEFSARAAEDVAAALPGLVSGHGGNYEPSLFSFYAYSWLKENTGATPDGRLAGHTLSRGINPSESTGGIDAATLTYAQKSMDYGRYPGGAVIYMDLPVTKTGVDCNIYRDVIYYFMENGGSVMDFNVVDRRQLLEARKDPENHKNIIVRVCGYSAPFWSLDKDMQDEVIARTQRE</sequence>
<comment type="caution">
    <text evidence="6">The sequence shown here is derived from an EMBL/GenBank/DDBJ whole genome shotgun (WGS) entry which is preliminary data.</text>
</comment>
<keyword evidence="7" id="KW-1185">Reference proteome</keyword>
<dbReference type="Proteomes" id="UP000245412">
    <property type="component" value="Unassembled WGS sequence"/>
</dbReference>
<dbReference type="PANTHER" id="PTHR43641:SF2">
    <property type="entry name" value="DEHYDRATASE YBIW-RELATED"/>
    <property type="match status" value="1"/>
</dbReference>
<dbReference type="PROSITE" id="PS51554">
    <property type="entry name" value="PFL"/>
    <property type="match status" value="1"/>
</dbReference>
<dbReference type="Gene3D" id="3.20.70.20">
    <property type="match status" value="1"/>
</dbReference>
<dbReference type="InterPro" id="IPR001150">
    <property type="entry name" value="Gly_radical"/>
</dbReference>
<feature type="domain" description="Glycine radical" evidence="4">
    <location>
        <begin position="624"/>
        <end position="741"/>
    </location>
</feature>
<dbReference type="AlphaFoldDB" id="A0AB73T0V4"/>
<organism evidence="6 7">
    <name type="scientific">Murimonas intestini</name>
    <dbReference type="NCBI Taxonomy" id="1337051"/>
    <lineage>
        <taxon>Bacteria</taxon>
        <taxon>Bacillati</taxon>
        <taxon>Bacillota</taxon>
        <taxon>Clostridia</taxon>
        <taxon>Lachnospirales</taxon>
        <taxon>Lachnospiraceae</taxon>
        <taxon>Murimonas</taxon>
    </lineage>
</organism>
<evidence type="ECO:0000259" key="5">
    <source>
        <dbReference type="PROSITE" id="PS51554"/>
    </source>
</evidence>
<keyword evidence="1 3" id="KW-0556">Organic radical</keyword>
<dbReference type="InterPro" id="IPR019777">
    <property type="entry name" value="Form_AcTrfase_GR_CS"/>
</dbReference>
<dbReference type="SUPFAM" id="SSF51998">
    <property type="entry name" value="PFL-like glycyl radical enzymes"/>
    <property type="match status" value="1"/>
</dbReference>
<accession>A0AB73T0V4</accession>
<dbReference type="PROSITE" id="PS00850">
    <property type="entry name" value="GLY_RADICAL_1"/>
    <property type="match status" value="1"/>
</dbReference>
<dbReference type="RefSeq" id="WP_257497559.1">
    <property type="nucleotide sequence ID" value="NZ_JANKBI010000011.1"/>
</dbReference>
<dbReference type="EMBL" id="QGGY01000011">
    <property type="protein sequence ID" value="PWJ73696.1"/>
    <property type="molecule type" value="Genomic_DNA"/>
</dbReference>
<dbReference type="PROSITE" id="PS51149">
    <property type="entry name" value="GLY_RADICAL_2"/>
    <property type="match status" value="1"/>
</dbReference>
<reference evidence="6 7" key="1">
    <citation type="submission" date="2018-05" db="EMBL/GenBank/DDBJ databases">
        <authorList>
            <person name="Goeker M."/>
            <person name="Huntemann M."/>
            <person name="Clum A."/>
            <person name="Pillay M."/>
            <person name="Palaniappan K."/>
            <person name="Varghese N."/>
            <person name="Mikhailova N."/>
            <person name="Stamatis D."/>
            <person name="Reddy T."/>
            <person name="Daum C."/>
            <person name="Shapiro N."/>
            <person name="Ivanova N."/>
            <person name="Kyrpides N."/>
            <person name="Woyke T."/>
        </authorList>
    </citation>
    <scope>NUCLEOTIDE SEQUENCE [LARGE SCALE GENOMIC DNA]</scope>
    <source>
        <strain evidence="6 7">DSM 26524</strain>
    </source>
</reference>
<feature type="modified residue" description="Glycine radical" evidence="3">
    <location>
        <position position="718"/>
    </location>
</feature>
<protein>
    <submittedName>
        <fullName evidence="6">Formate C-acetyltransferase</fullName>
    </submittedName>
</protein>
<name>A0AB73T0V4_9FIRM</name>
<proteinExistence type="predicted"/>